<name>A0A6A6QRP9_9PEZI</name>
<reference evidence="1" key="1">
    <citation type="journal article" date="2020" name="Stud. Mycol.">
        <title>101 Dothideomycetes genomes: a test case for predicting lifestyles and emergence of pathogens.</title>
        <authorList>
            <person name="Haridas S."/>
            <person name="Albert R."/>
            <person name="Binder M."/>
            <person name="Bloem J."/>
            <person name="Labutti K."/>
            <person name="Salamov A."/>
            <person name="Andreopoulos B."/>
            <person name="Baker S."/>
            <person name="Barry K."/>
            <person name="Bills G."/>
            <person name="Bluhm B."/>
            <person name="Cannon C."/>
            <person name="Castanera R."/>
            <person name="Culley D."/>
            <person name="Daum C."/>
            <person name="Ezra D."/>
            <person name="Gonzalez J."/>
            <person name="Henrissat B."/>
            <person name="Kuo A."/>
            <person name="Liang C."/>
            <person name="Lipzen A."/>
            <person name="Lutzoni F."/>
            <person name="Magnuson J."/>
            <person name="Mondo S."/>
            <person name="Nolan M."/>
            <person name="Ohm R."/>
            <person name="Pangilinan J."/>
            <person name="Park H.-J."/>
            <person name="Ramirez L."/>
            <person name="Alfaro M."/>
            <person name="Sun H."/>
            <person name="Tritt A."/>
            <person name="Yoshinaga Y."/>
            <person name="Zwiers L.-H."/>
            <person name="Turgeon B."/>
            <person name="Goodwin S."/>
            <person name="Spatafora J."/>
            <person name="Crous P."/>
            <person name="Grigoriev I."/>
        </authorList>
    </citation>
    <scope>NUCLEOTIDE SEQUENCE</scope>
    <source>
        <strain evidence="1">CBS 269.34</strain>
    </source>
</reference>
<protein>
    <submittedName>
        <fullName evidence="1">Uncharacterized protein</fullName>
    </submittedName>
</protein>
<keyword evidence="2" id="KW-1185">Reference proteome</keyword>
<evidence type="ECO:0000313" key="1">
    <source>
        <dbReference type="EMBL" id="KAF2494680.1"/>
    </source>
</evidence>
<gene>
    <name evidence="1" type="ORF">BU16DRAFT_539942</name>
</gene>
<organism evidence="1 2">
    <name type="scientific">Lophium mytilinum</name>
    <dbReference type="NCBI Taxonomy" id="390894"/>
    <lineage>
        <taxon>Eukaryota</taxon>
        <taxon>Fungi</taxon>
        <taxon>Dikarya</taxon>
        <taxon>Ascomycota</taxon>
        <taxon>Pezizomycotina</taxon>
        <taxon>Dothideomycetes</taxon>
        <taxon>Pleosporomycetidae</taxon>
        <taxon>Mytilinidiales</taxon>
        <taxon>Mytilinidiaceae</taxon>
        <taxon>Lophium</taxon>
    </lineage>
</organism>
<dbReference type="EMBL" id="MU004190">
    <property type="protein sequence ID" value="KAF2494680.1"/>
    <property type="molecule type" value="Genomic_DNA"/>
</dbReference>
<sequence length="144" mass="15589">MTELWRLLLFSVVDIAKRHRFVRSLSPLVPNLLPGFGWDAGPPAQNGVRGRSQAFGLDPVCVFLTSALSGFLIYNEVTQAVASRSSGAVFASTRVISVGSCAFDSSLLWALLYQATIYNDGYEDLDSQTPRPFDGMENLPADGG</sequence>
<dbReference type="Proteomes" id="UP000799750">
    <property type="component" value="Unassembled WGS sequence"/>
</dbReference>
<proteinExistence type="predicted"/>
<evidence type="ECO:0000313" key="2">
    <source>
        <dbReference type="Proteomes" id="UP000799750"/>
    </source>
</evidence>
<accession>A0A6A6QRP9</accession>
<dbReference type="AlphaFoldDB" id="A0A6A6QRP9"/>